<feature type="transmembrane region" description="Helical" evidence="6">
    <location>
        <begin position="547"/>
        <end position="570"/>
    </location>
</feature>
<evidence type="ECO:0000313" key="8">
    <source>
        <dbReference type="Proteomes" id="UP001258017"/>
    </source>
</evidence>
<reference evidence="7" key="1">
    <citation type="submission" date="2021-08" db="EMBL/GenBank/DDBJ databases">
        <authorList>
            <person name="Misof B."/>
            <person name="Oliver O."/>
            <person name="Podsiadlowski L."/>
            <person name="Donath A."/>
            <person name="Peters R."/>
            <person name="Mayer C."/>
            <person name="Rust J."/>
            <person name="Gunkel S."/>
            <person name="Lesny P."/>
            <person name="Martin S."/>
            <person name="Oeyen J.P."/>
            <person name="Petersen M."/>
            <person name="Panagiotis P."/>
            <person name="Wilbrandt J."/>
            <person name="Tanja T."/>
        </authorList>
    </citation>
    <scope>NUCLEOTIDE SEQUENCE</scope>
    <source>
        <strain evidence="7">GBR_01_08_01A</strain>
        <tissue evidence="7">Thorax + abdomen</tissue>
    </source>
</reference>
<dbReference type="InterPro" id="IPR038900">
    <property type="entry name" value="TMC"/>
</dbReference>
<feature type="transmembrane region" description="Helical" evidence="6">
    <location>
        <begin position="421"/>
        <end position="442"/>
    </location>
</feature>
<dbReference type="GO" id="GO:0005886">
    <property type="term" value="C:plasma membrane"/>
    <property type="evidence" value="ECO:0007669"/>
    <property type="project" value="InterPro"/>
</dbReference>
<keyword evidence="4 6" id="KW-1133">Transmembrane helix</keyword>
<evidence type="ECO:0000256" key="1">
    <source>
        <dbReference type="ARBA" id="ARBA00004141"/>
    </source>
</evidence>
<reference evidence="7" key="2">
    <citation type="journal article" date="2023" name="Commun. Biol.">
        <title>Intrasexual cuticular hydrocarbon dimorphism in a wasp sheds light on hydrocarbon biosynthesis genes in Hymenoptera.</title>
        <authorList>
            <person name="Moris V.C."/>
            <person name="Podsiadlowski L."/>
            <person name="Martin S."/>
            <person name="Oeyen J.P."/>
            <person name="Donath A."/>
            <person name="Petersen M."/>
            <person name="Wilbrandt J."/>
            <person name="Misof B."/>
            <person name="Liedtke D."/>
            <person name="Thamm M."/>
            <person name="Scheiner R."/>
            <person name="Schmitt T."/>
            <person name="Niehuis O."/>
        </authorList>
    </citation>
    <scope>NUCLEOTIDE SEQUENCE</scope>
    <source>
        <strain evidence="7">GBR_01_08_01A</strain>
    </source>
</reference>
<sequence>MAGIKVYFVVFNMILKSEEGKLCPKICLTCNLFLVLRKLVLLAFAGSIGMTFVILGCALPQYEVWWPFFVVLFYVLAPIPTLIARRYTEDSTSSSNPCLELAIFLTMGFVVSSFALPIVLARSPAENPVIQWVCGEVILYCTYKTRFSITGRERFVSRNLLIKEISMNSNISEDDISMIDITDLPTSTDRQDHAQSSSSRFLSPDETDIVECLDSLIPYATCHLRRTTDISFQDHAETIARRLQSSNQLMQDDLTSEQLRKDMLKGLPQCLAIRKLVKSKLHIKVQEKSKKKSISYWKWLKYKISFTFRKTHIMIQDIEHIMELWYHNIKSIEGQFGSGVAVYFKFLRWIILLNIIFAIMSIFFIVLPQSLDQVYSSSSIDVLDFITGSGFFENTIMYYGFYNNGTVTKMFNSTYSIPTAYFMTLFCAYIFTFIVLSIKVILSYRKHYIEIRGNVQHFYCNKVFCGWDFAISSTKAATLQSISICRELQEHIAEAEKHLQYNCFISFYVVFTRVIISIITVVMICGTGGVLWVLLHTREIDKSKTTSLMIVPVVITIIMNLFSIIISFLAKMEKYSSKRTEVGHSYIWEYVVDGVLELQRDSDFWLLISELARPSVGAVILIAMCVGVYWLRAKAQANKDMLKILHEMLVLHARDKQFLLKGFIKITSAGKLYRRSDVNRLSCHLTDQEKNPILSNKRD</sequence>
<evidence type="ECO:0000256" key="5">
    <source>
        <dbReference type="ARBA" id="ARBA00023136"/>
    </source>
</evidence>
<dbReference type="AlphaFoldDB" id="A0AAD9RJZ4"/>
<dbReference type="Pfam" id="PF04133">
    <property type="entry name" value="Vps55"/>
    <property type="match status" value="1"/>
</dbReference>
<feature type="transmembrane region" description="Helical" evidence="6">
    <location>
        <begin position="507"/>
        <end position="535"/>
    </location>
</feature>
<organism evidence="7 8">
    <name type="scientific">Odynerus spinipes</name>
    <dbReference type="NCBI Taxonomy" id="1348599"/>
    <lineage>
        <taxon>Eukaryota</taxon>
        <taxon>Metazoa</taxon>
        <taxon>Ecdysozoa</taxon>
        <taxon>Arthropoda</taxon>
        <taxon>Hexapoda</taxon>
        <taxon>Insecta</taxon>
        <taxon>Pterygota</taxon>
        <taxon>Neoptera</taxon>
        <taxon>Endopterygota</taxon>
        <taxon>Hymenoptera</taxon>
        <taxon>Apocrita</taxon>
        <taxon>Aculeata</taxon>
        <taxon>Vespoidea</taxon>
        <taxon>Vespidae</taxon>
        <taxon>Eumeninae</taxon>
        <taxon>Odynerus</taxon>
    </lineage>
</organism>
<dbReference type="PANTHER" id="PTHR23302">
    <property type="entry name" value="TRANSMEMBRANE CHANNEL-RELATED"/>
    <property type="match status" value="1"/>
</dbReference>
<feature type="transmembrane region" description="Helical" evidence="6">
    <location>
        <begin position="39"/>
        <end position="59"/>
    </location>
</feature>
<keyword evidence="8" id="KW-1185">Reference proteome</keyword>
<comment type="similarity">
    <text evidence="2">Belongs to the OB-RGRP/VPS55 family.</text>
</comment>
<comment type="subcellular location">
    <subcellularLocation>
        <location evidence="1">Membrane</location>
        <topology evidence="1">Multi-pass membrane protein</topology>
    </subcellularLocation>
</comment>
<name>A0AAD9RJZ4_9HYME</name>
<evidence type="ECO:0000256" key="2">
    <source>
        <dbReference type="ARBA" id="ARBA00005645"/>
    </source>
</evidence>
<keyword evidence="5 6" id="KW-0472">Membrane</keyword>
<evidence type="ECO:0000313" key="7">
    <source>
        <dbReference type="EMBL" id="KAK2580551.1"/>
    </source>
</evidence>
<comment type="caution">
    <text evidence="7">The sequence shown here is derived from an EMBL/GenBank/DDBJ whole genome shotgun (WGS) entry which is preliminary data.</text>
</comment>
<evidence type="ECO:0000256" key="3">
    <source>
        <dbReference type="ARBA" id="ARBA00022692"/>
    </source>
</evidence>
<dbReference type="GO" id="GO:0008381">
    <property type="term" value="F:mechanosensitive monoatomic ion channel activity"/>
    <property type="evidence" value="ECO:0007669"/>
    <property type="project" value="TreeGrafter"/>
</dbReference>
<keyword evidence="3 6" id="KW-0812">Transmembrane</keyword>
<feature type="transmembrane region" description="Helical" evidence="6">
    <location>
        <begin position="611"/>
        <end position="631"/>
    </location>
</feature>
<gene>
    <name evidence="7" type="ORF">KPH14_007683</name>
</gene>
<dbReference type="InterPro" id="IPR007262">
    <property type="entry name" value="Vps55/LEPROT"/>
</dbReference>
<feature type="transmembrane region" description="Helical" evidence="6">
    <location>
        <begin position="346"/>
        <end position="367"/>
    </location>
</feature>
<dbReference type="PANTHER" id="PTHR23302:SF43">
    <property type="entry name" value="TMC DOMAIN-CONTAINING PROTEIN"/>
    <property type="match status" value="1"/>
</dbReference>
<feature type="transmembrane region" description="Helical" evidence="6">
    <location>
        <begin position="379"/>
        <end position="401"/>
    </location>
</feature>
<evidence type="ECO:0000256" key="4">
    <source>
        <dbReference type="ARBA" id="ARBA00022989"/>
    </source>
</evidence>
<accession>A0AAD9RJZ4</accession>
<dbReference type="Proteomes" id="UP001258017">
    <property type="component" value="Unassembled WGS sequence"/>
</dbReference>
<dbReference type="EMBL" id="JAIFRP010000050">
    <property type="protein sequence ID" value="KAK2580551.1"/>
    <property type="molecule type" value="Genomic_DNA"/>
</dbReference>
<feature type="transmembrane region" description="Helical" evidence="6">
    <location>
        <begin position="99"/>
        <end position="120"/>
    </location>
</feature>
<feature type="transmembrane region" description="Helical" evidence="6">
    <location>
        <begin position="65"/>
        <end position="87"/>
    </location>
</feature>
<protein>
    <submittedName>
        <fullName evidence="7">Uncharacterized protein</fullName>
    </submittedName>
</protein>
<proteinExistence type="inferred from homology"/>
<evidence type="ECO:0000256" key="6">
    <source>
        <dbReference type="SAM" id="Phobius"/>
    </source>
</evidence>